<feature type="domain" description="C2H2-type" evidence="3">
    <location>
        <begin position="562"/>
        <end position="584"/>
    </location>
</feature>
<feature type="domain" description="C2H2-type" evidence="3">
    <location>
        <begin position="327"/>
        <end position="348"/>
    </location>
</feature>
<dbReference type="InParanoid" id="T1HF91"/>
<dbReference type="STRING" id="13249.T1HF91"/>
<dbReference type="Proteomes" id="UP000015103">
    <property type="component" value="Unassembled WGS sequence"/>
</dbReference>
<evidence type="ECO:0000256" key="1">
    <source>
        <dbReference type="SAM" id="MobiDB-lite"/>
    </source>
</evidence>
<protein>
    <recommendedName>
        <fullName evidence="3">C2H2-type domain-containing protein</fullName>
    </recommendedName>
</protein>
<feature type="compositionally biased region" description="Polar residues" evidence="1">
    <location>
        <begin position="78"/>
        <end position="87"/>
    </location>
</feature>
<evidence type="ECO:0000313" key="4">
    <source>
        <dbReference type="EnsemblMetazoa" id="RPRC002713-PA"/>
    </source>
</evidence>
<dbReference type="AlphaFoldDB" id="T1HF91"/>
<dbReference type="EMBL" id="ACPB03015471">
    <property type="status" value="NOT_ANNOTATED_CDS"/>
    <property type="molecule type" value="Genomic_DNA"/>
</dbReference>
<feature type="signal peptide" evidence="2">
    <location>
        <begin position="1"/>
        <end position="18"/>
    </location>
</feature>
<dbReference type="PANTHER" id="PTHR21190:SF1">
    <property type="entry name" value="GH10077P"/>
    <property type="match status" value="1"/>
</dbReference>
<dbReference type="OMA" id="FNPDAYC"/>
<dbReference type="PROSITE" id="PS00028">
    <property type="entry name" value="ZINC_FINGER_C2H2_1"/>
    <property type="match status" value="8"/>
</dbReference>
<keyword evidence="2" id="KW-0732">Signal</keyword>
<dbReference type="EnsemblMetazoa" id="RPRC002713-RA">
    <property type="protein sequence ID" value="RPRC002713-PA"/>
    <property type="gene ID" value="RPRC002713"/>
</dbReference>
<dbReference type="InterPro" id="IPR013087">
    <property type="entry name" value="Znf_C2H2_type"/>
</dbReference>
<dbReference type="VEuPathDB" id="VectorBase:RPRC002713"/>
<evidence type="ECO:0000259" key="3">
    <source>
        <dbReference type="PROSITE" id="PS00028"/>
    </source>
</evidence>
<dbReference type="PANTHER" id="PTHR21190">
    <property type="entry name" value="GH10077P"/>
    <property type="match status" value="1"/>
</dbReference>
<keyword evidence="5" id="KW-1185">Reference proteome</keyword>
<feature type="domain" description="C2H2-type" evidence="3">
    <location>
        <begin position="502"/>
        <end position="525"/>
    </location>
</feature>
<feature type="domain" description="C2H2-type" evidence="3">
    <location>
        <begin position="223"/>
        <end position="244"/>
    </location>
</feature>
<dbReference type="Gene3D" id="3.30.160.60">
    <property type="entry name" value="Classic Zinc Finger"/>
    <property type="match status" value="3"/>
</dbReference>
<dbReference type="SMART" id="SM00355">
    <property type="entry name" value="ZnF_C2H2"/>
    <property type="match status" value="10"/>
</dbReference>
<feature type="domain" description="C2H2-type" evidence="3">
    <location>
        <begin position="437"/>
        <end position="458"/>
    </location>
</feature>
<feature type="domain" description="C2H2-type" evidence="3">
    <location>
        <begin position="741"/>
        <end position="762"/>
    </location>
</feature>
<evidence type="ECO:0000256" key="2">
    <source>
        <dbReference type="SAM" id="SignalP"/>
    </source>
</evidence>
<dbReference type="eggNOG" id="ENOG502RMF7">
    <property type="taxonomic scope" value="Eukaryota"/>
</dbReference>
<name>T1HF91_RHOPR</name>
<feature type="domain" description="C2H2-type" evidence="3">
    <location>
        <begin position="644"/>
        <end position="665"/>
    </location>
</feature>
<feature type="domain" description="C2H2-type" evidence="3">
    <location>
        <begin position="680"/>
        <end position="701"/>
    </location>
</feature>
<feature type="compositionally biased region" description="Polar residues" evidence="1">
    <location>
        <begin position="57"/>
        <end position="68"/>
    </location>
</feature>
<reference evidence="4" key="1">
    <citation type="submission" date="2015-05" db="UniProtKB">
        <authorList>
            <consortium name="EnsemblMetazoa"/>
        </authorList>
    </citation>
    <scope>IDENTIFICATION</scope>
</reference>
<feature type="chain" id="PRO_5043601630" description="C2H2-type domain-containing protein" evidence="2">
    <location>
        <begin position="19"/>
        <end position="975"/>
    </location>
</feature>
<evidence type="ECO:0000313" key="5">
    <source>
        <dbReference type="Proteomes" id="UP000015103"/>
    </source>
</evidence>
<feature type="region of interest" description="Disordered" evidence="1">
    <location>
        <begin position="57"/>
        <end position="87"/>
    </location>
</feature>
<sequence length="975" mass="109561">MKLVLSYLLLEILKVLQACFNVCAAKQYNVSSAAGMWPYAWRMAVWVSAPNPSISGRRANNSYEFTTNNKKRRKQSKPSRIQSTDENSYQQYATTAATIMQQQQTCSNTDIRSELQQGSTTLTQSQQEIDEMDLTFPLNLSSSTTNATLKDDATTITATTQQTTTFYGNYLTNQLSQQIILPNFKRLFNNSMQQNSNIAGTNAAAATTIDSATHRIFNPEAFCDLCNKEFCNKYFLKTHKANKHGIYMENLTNIELPMLSNYYPIVAAATASAATTTTATATITTIAQTNTTKKMQQNSSPSQSILTVKANSLQMNNLTASSMRALCNICQREFCNKYFVRRHKAKIHGIVEQVGDDGVEDLNSIPGPSGGEFIKKELTLEDELEQSTSMNNSPHQALSLLVSSWSNDESKDSSKSPERITNKKSGSQINASSTAFCEICCKEYCNKYFLRVHKQKCHGFNNEKTLATSQPMPLNLILRESNSDETSSTNSTCNQNAPAGNCICSICPATFPDSYLMKLHYEQVHKLLNNEYSAINEKEDKNEVQKLHTMIMNLQQEQENFCCEICNKDLGNLTLLENHIVKEHSSLVEELSNGFNSDYGIRNQFLINTQDSHKNFLPLGSFMDEKLTEDSDRTIQHTPTSSFCEICKKELCNKYFMKTHMQRMHGISIENGAQIGGVVCDICNKELCSKYFLRVHKQNSHGIVEESLLPQVNDIKQSPDPLKPQDSDLQHRYFSHFTEVCTICSRRFRSVKWLKAHLLNDHGDEGREKWKDMQRTDKKTHTPSTSYQEPALQNSLLSHSKYQCSYCPFVTPILALLLVHERGHLAQENLDSMDAASSGEPQETLLGLRCPRCQFSTSQLDAYNEHMNQIHGEHCPPLLNLLKDTILHISSTSLLPAVYSLPTSTTFTNNIGNCVSSVSTTTSTATTTATCNQQYIMQPFLLEDPSCAFITTLIYLPVKDRLSQPITTSFRLTPT</sequence>
<dbReference type="HOGENOM" id="CLU_304700_0_0_1"/>
<organism evidence="4 5">
    <name type="scientific">Rhodnius prolixus</name>
    <name type="common">Triatomid bug</name>
    <dbReference type="NCBI Taxonomy" id="13249"/>
    <lineage>
        <taxon>Eukaryota</taxon>
        <taxon>Metazoa</taxon>
        <taxon>Ecdysozoa</taxon>
        <taxon>Arthropoda</taxon>
        <taxon>Hexapoda</taxon>
        <taxon>Insecta</taxon>
        <taxon>Pterygota</taxon>
        <taxon>Neoptera</taxon>
        <taxon>Paraneoptera</taxon>
        <taxon>Hemiptera</taxon>
        <taxon>Heteroptera</taxon>
        <taxon>Panheteroptera</taxon>
        <taxon>Cimicomorpha</taxon>
        <taxon>Reduviidae</taxon>
        <taxon>Triatominae</taxon>
        <taxon>Rhodnius</taxon>
    </lineage>
</organism>
<proteinExistence type="predicted"/>
<accession>T1HF91</accession>